<evidence type="ECO:0000313" key="3">
    <source>
        <dbReference type="Proteomes" id="UP000433309"/>
    </source>
</evidence>
<name>A0A6I2L9E6_9BURK</name>
<evidence type="ECO:0000256" key="1">
    <source>
        <dbReference type="SAM" id="MobiDB-lite"/>
    </source>
</evidence>
<evidence type="ECO:0000313" key="2">
    <source>
        <dbReference type="EMBL" id="MRW94871.1"/>
    </source>
</evidence>
<dbReference type="EMBL" id="WKJK01000042">
    <property type="protein sequence ID" value="MRW94871.1"/>
    <property type="molecule type" value="Genomic_DNA"/>
</dbReference>
<dbReference type="AlphaFoldDB" id="A0A6I2L9E6"/>
<dbReference type="Proteomes" id="UP000433309">
    <property type="component" value="Unassembled WGS sequence"/>
</dbReference>
<proteinExistence type="predicted"/>
<feature type="region of interest" description="Disordered" evidence="1">
    <location>
        <begin position="1"/>
        <end position="26"/>
    </location>
</feature>
<sequence>MKQEKNQPCVEQLLTTGDERSTNSDYEHRTHIVNATSLSEEELQNEFMKDVIRFGYSENLSEEDIA</sequence>
<gene>
    <name evidence="2" type="ORF">GJ699_33455</name>
</gene>
<keyword evidence="3" id="KW-1185">Reference proteome</keyword>
<protein>
    <submittedName>
        <fullName evidence="2">Uncharacterized protein</fullName>
    </submittedName>
</protein>
<comment type="caution">
    <text evidence="2">The sequence shown here is derived from an EMBL/GenBank/DDBJ whole genome shotgun (WGS) entry which is preliminary data.</text>
</comment>
<reference evidence="2 3" key="1">
    <citation type="submission" date="2019-11" db="EMBL/GenBank/DDBJ databases">
        <title>Novel species isolated from a subtropical stream in China.</title>
        <authorList>
            <person name="Lu H."/>
        </authorList>
    </citation>
    <scope>NUCLEOTIDE SEQUENCE [LARGE SCALE GENOMIC DNA]</scope>
    <source>
        <strain evidence="2 3">FT80W</strain>
    </source>
</reference>
<organism evidence="2 3">
    <name type="scientific">Duganella guangzhouensis</name>
    <dbReference type="NCBI Taxonomy" id="2666084"/>
    <lineage>
        <taxon>Bacteria</taxon>
        <taxon>Pseudomonadati</taxon>
        <taxon>Pseudomonadota</taxon>
        <taxon>Betaproteobacteria</taxon>
        <taxon>Burkholderiales</taxon>
        <taxon>Oxalobacteraceae</taxon>
        <taxon>Telluria group</taxon>
        <taxon>Duganella</taxon>
    </lineage>
</organism>
<feature type="compositionally biased region" description="Basic and acidic residues" evidence="1">
    <location>
        <begin position="17"/>
        <end position="26"/>
    </location>
</feature>
<dbReference type="RefSeq" id="WP_154383738.1">
    <property type="nucleotide sequence ID" value="NZ_WKJK01000042.1"/>
</dbReference>
<accession>A0A6I2L9E6</accession>